<dbReference type="RefSeq" id="XP_060307308.1">
    <property type="nucleotide sequence ID" value="XM_060462212.1"/>
</dbReference>
<proteinExistence type="predicted"/>
<name>A0AAI9YK23_9PEZI</name>
<accession>A0AAI9YK23</accession>
<comment type="caution">
    <text evidence="1">The sequence shown here is derived from an EMBL/GenBank/DDBJ whole genome shotgun (WGS) entry which is preliminary data.</text>
</comment>
<dbReference type="Proteomes" id="UP001240678">
    <property type="component" value="Unassembled WGS sequence"/>
</dbReference>
<dbReference type="EMBL" id="MOOE01000019">
    <property type="protein sequence ID" value="KAK1514128.1"/>
    <property type="molecule type" value="Genomic_DNA"/>
</dbReference>
<gene>
    <name evidence="1" type="ORF">CCOS01_14068</name>
</gene>
<evidence type="ECO:0000313" key="2">
    <source>
        <dbReference type="Proteomes" id="UP001240678"/>
    </source>
</evidence>
<keyword evidence="2" id="KW-1185">Reference proteome</keyword>
<reference evidence="1 2" key="1">
    <citation type="submission" date="2016-10" db="EMBL/GenBank/DDBJ databases">
        <title>The genome sequence of Colletotrichum fioriniae PJ7.</title>
        <authorList>
            <person name="Baroncelli R."/>
        </authorList>
    </citation>
    <scope>NUCLEOTIDE SEQUENCE [LARGE SCALE GENOMIC DNA]</scope>
    <source>
        <strain evidence="1 2">IMI 309622</strain>
    </source>
</reference>
<sequence length="36" mass="4356">MRQVRCACVRFWTREQGSTFKRSGKSIVDREKKRQP</sequence>
<evidence type="ECO:0000313" key="1">
    <source>
        <dbReference type="EMBL" id="KAK1514128.1"/>
    </source>
</evidence>
<protein>
    <submittedName>
        <fullName evidence="1">Uncharacterized protein</fullName>
    </submittedName>
</protein>
<dbReference type="GeneID" id="85345759"/>
<organism evidence="1 2">
    <name type="scientific">Colletotrichum costaricense</name>
    <dbReference type="NCBI Taxonomy" id="1209916"/>
    <lineage>
        <taxon>Eukaryota</taxon>
        <taxon>Fungi</taxon>
        <taxon>Dikarya</taxon>
        <taxon>Ascomycota</taxon>
        <taxon>Pezizomycotina</taxon>
        <taxon>Sordariomycetes</taxon>
        <taxon>Hypocreomycetidae</taxon>
        <taxon>Glomerellales</taxon>
        <taxon>Glomerellaceae</taxon>
        <taxon>Colletotrichum</taxon>
        <taxon>Colletotrichum acutatum species complex</taxon>
    </lineage>
</organism>
<dbReference type="AlphaFoldDB" id="A0AAI9YK23"/>